<proteinExistence type="inferred from homology"/>
<evidence type="ECO:0000256" key="1">
    <source>
        <dbReference type="ARBA" id="ARBA00003343"/>
    </source>
</evidence>
<protein>
    <recommendedName>
        <fullName evidence="3">2'-phosphotransferase</fullName>
        <ecNumber evidence="3">2.7.1.160</ecNumber>
    </recommendedName>
</protein>
<dbReference type="SUPFAM" id="SSF56399">
    <property type="entry name" value="ADP-ribosylation"/>
    <property type="match status" value="1"/>
</dbReference>
<comment type="function">
    <text evidence="1">Catalyzes the last step of tRNA splicing, the transfer of the splice junction 2'-phosphate from ligated tRNA to NAD to produce ADP-ribose 1''-2'' cyclic phosphate.</text>
</comment>
<organism evidence="8 9">
    <name type="scientific">Aureobasidium pullulans</name>
    <name type="common">Black yeast</name>
    <name type="synonym">Pullularia pullulans</name>
    <dbReference type="NCBI Taxonomy" id="5580"/>
    <lineage>
        <taxon>Eukaryota</taxon>
        <taxon>Fungi</taxon>
        <taxon>Dikarya</taxon>
        <taxon>Ascomycota</taxon>
        <taxon>Pezizomycotina</taxon>
        <taxon>Dothideomycetes</taxon>
        <taxon>Dothideomycetidae</taxon>
        <taxon>Dothideales</taxon>
        <taxon>Saccotheciaceae</taxon>
        <taxon>Aureobasidium</taxon>
    </lineage>
</organism>
<dbReference type="PANTHER" id="PTHR12684:SF2">
    <property type="entry name" value="TRNA 2'-PHOSPHOTRANSFERASE 1"/>
    <property type="match status" value="1"/>
</dbReference>
<comment type="similarity">
    <text evidence="2">Belongs to the KptA/TPT1 family.</text>
</comment>
<dbReference type="InterPro" id="IPR042081">
    <property type="entry name" value="RNA_2'-PTrans_C"/>
</dbReference>
<dbReference type="GO" id="GO:0006388">
    <property type="term" value="P:tRNA splicing, via endonucleolytic cleavage and ligation"/>
    <property type="evidence" value="ECO:0007669"/>
    <property type="project" value="TreeGrafter"/>
</dbReference>
<dbReference type="Proteomes" id="UP000304928">
    <property type="component" value="Unassembled WGS sequence"/>
</dbReference>
<dbReference type="AlphaFoldDB" id="A0A4S9BV98"/>
<sequence>MSPLRRLTKMPGGRGRGGPMPREVQVSKALSKLLRHSAEKEGLQLDEAGYINLKDVLNNQRIRGLKATLDEVKQIVAENDKQRFSLIHKSAAVSKSGVPSDDAATSTTSDIPAQLPESDDPADYLIRANQGHSLEIASENLLTPITEENMPSIVVHGTTHSAWPQIVATGGLKKMARTHVHFASGLPAGFKSEDKDGNAAPVISGMRNSSSVLVYVDIKKAMQAGVKFWTSENGVILSEGDENGVIGLHFFSKVEDRTGGQGVLAENGTVLKDAPESWTKPKKAEKPKKQPGVKKDDGAQQPASAESDGKPSGAELKKRAKAEKAARREREKAGQAGQAAQGQE</sequence>
<feature type="compositionally biased region" description="Low complexity" evidence="7">
    <location>
        <begin position="334"/>
        <end position="344"/>
    </location>
</feature>
<evidence type="ECO:0000256" key="6">
    <source>
        <dbReference type="ARBA" id="ARBA00047949"/>
    </source>
</evidence>
<feature type="region of interest" description="Disordered" evidence="7">
    <location>
        <begin position="95"/>
        <end position="119"/>
    </location>
</feature>
<keyword evidence="4" id="KW-0808">Transferase</keyword>
<dbReference type="GO" id="GO:0000215">
    <property type="term" value="F:tRNA 2'-phosphotransferase activity"/>
    <property type="evidence" value="ECO:0007669"/>
    <property type="project" value="UniProtKB-EC"/>
</dbReference>
<accession>A0A4S9BV98</accession>
<feature type="compositionally biased region" description="Basic and acidic residues" evidence="7">
    <location>
        <begin position="282"/>
        <end position="298"/>
    </location>
</feature>
<evidence type="ECO:0000256" key="2">
    <source>
        <dbReference type="ARBA" id="ARBA00009836"/>
    </source>
</evidence>
<evidence type="ECO:0000256" key="7">
    <source>
        <dbReference type="SAM" id="MobiDB-lite"/>
    </source>
</evidence>
<evidence type="ECO:0000256" key="3">
    <source>
        <dbReference type="ARBA" id="ARBA00012007"/>
    </source>
</evidence>
<feature type="region of interest" description="Disordered" evidence="7">
    <location>
        <begin position="1"/>
        <end position="22"/>
    </location>
</feature>
<dbReference type="EC" id="2.7.1.160" evidence="3"/>
<feature type="compositionally biased region" description="Basic and acidic residues" evidence="7">
    <location>
        <begin position="322"/>
        <end position="333"/>
    </location>
</feature>
<reference evidence="8 9" key="1">
    <citation type="submission" date="2018-10" db="EMBL/GenBank/DDBJ databases">
        <title>Fifty Aureobasidium pullulans genomes reveal a recombining polyextremotolerant generalist.</title>
        <authorList>
            <person name="Gostincar C."/>
            <person name="Turk M."/>
            <person name="Zajc J."/>
            <person name="Gunde-Cimerman N."/>
        </authorList>
    </citation>
    <scope>NUCLEOTIDE SEQUENCE [LARGE SCALE GENOMIC DNA]</scope>
    <source>
        <strain evidence="8 9">EXF-10507</strain>
    </source>
</reference>
<dbReference type="Gene3D" id="1.10.10.970">
    <property type="entry name" value="RNA 2'-phosphotransferase, Tpt1/KptA family, N-terminal domain"/>
    <property type="match status" value="1"/>
</dbReference>
<dbReference type="Gene3D" id="3.20.170.30">
    <property type="match status" value="1"/>
</dbReference>
<dbReference type="PANTHER" id="PTHR12684">
    <property type="entry name" value="PUTATIVE PHOSPHOTRANSFERASE"/>
    <property type="match status" value="1"/>
</dbReference>
<evidence type="ECO:0000313" key="8">
    <source>
        <dbReference type="EMBL" id="THW97841.1"/>
    </source>
</evidence>
<dbReference type="InterPro" id="IPR002745">
    <property type="entry name" value="Ptrans_KptA/Tpt1"/>
</dbReference>
<name>A0A4S9BV98_AURPU</name>
<evidence type="ECO:0000256" key="4">
    <source>
        <dbReference type="ARBA" id="ARBA00022679"/>
    </source>
</evidence>
<gene>
    <name evidence="8" type="ORF">D6D15_00132</name>
</gene>
<dbReference type="InterPro" id="IPR042080">
    <property type="entry name" value="RNA_2'-PTrans_N"/>
</dbReference>
<keyword evidence="5" id="KW-0520">NAD</keyword>
<feature type="region of interest" description="Disordered" evidence="7">
    <location>
        <begin position="264"/>
        <end position="344"/>
    </location>
</feature>
<dbReference type="Pfam" id="PF01885">
    <property type="entry name" value="PTS_2-RNA"/>
    <property type="match status" value="1"/>
</dbReference>
<comment type="caution">
    <text evidence="8">The sequence shown here is derived from an EMBL/GenBank/DDBJ whole genome shotgun (WGS) entry which is preliminary data.</text>
</comment>
<evidence type="ECO:0000256" key="5">
    <source>
        <dbReference type="ARBA" id="ARBA00023027"/>
    </source>
</evidence>
<evidence type="ECO:0000313" key="9">
    <source>
        <dbReference type="Proteomes" id="UP000304928"/>
    </source>
</evidence>
<comment type="catalytic activity">
    <reaction evidence="6">
        <text>2'-phospho-[ligated tRNA] + NAD(+) = mature tRNA + ADP-alpha-D-ribose 1'',2''-cyclic phosphate + nicotinamide</text>
        <dbReference type="Rhea" id="RHEA:23324"/>
        <dbReference type="Rhea" id="RHEA-COMP:11106"/>
        <dbReference type="Rhea" id="RHEA-COMP:11107"/>
        <dbReference type="ChEBI" id="CHEBI:17154"/>
        <dbReference type="ChEBI" id="CHEBI:57540"/>
        <dbReference type="ChEBI" id="CHEBI:76596"/>
        <dbReference type="ChEBI" id="CHEBI:82883"/>
        <dbReference type="ChEBI" id="CHEBI:85027"/>
        <dbReference type="EC" id="2.7.1.160"/>
    </reaction>
</comment>
<dbReference type="EMBL" id="QZAR01000001">
    <property type="protein sequence ID" value="THW97841.1"/>
    <property type="molecule type" value="Genomic_DNA"/>
</dbReference>